<accession>A0A0C2YWS0</accession>
<gene>
    <name evidence="3" type="ORF">SCLCIDRAFT_1222279</name>
</gene>
<keyword evidence="2" id="KW-0808">Transferase</keyword>
<protein>
    <submittedName>
        <fullName evidence="3">Uncharacterized protein</fullName>
    </submittedName>
</protein>
<dbReference type="InterPro" id="IPR035994">
    <property type="entry name" value="Nucleoside_phosphorylase_sf"/>
</dbReference>
<dbReference type="AlphaFoldDB" id="A0A0C2YWS0"/>
<dbReference type="EMBL" id="KN822163">
    <property type="protein sequence ID" value="KIM54063.1"/>
    <property type="molecule type" value="Genomic_DNA"/>
</dbReference>
<dbReference type="GO" id="GO:0005737">
    <property type="term" value="C:cytoplasm"/>
    <property type="evidence" value="ECO:0007669"/>
    <property type="project" value="TreeGrafter"/>
</dbReference>
<dbReference type="HOGENOM" id="CLU_2298396_0_0_1"/>
<dbReference type="Proteomes" id="UP000053989">
    <property type="component" value="Unassembled WGS sequence"/>
</dbReference>
<dbReference type="GO" id="GO:0004731">
    <property type="term" value="F:purine-nucleoside phosphorylase activity"/>
    <property type="evidence" value="ECO:0007669"/>
    <property type="project" value="InterPro"/>
</dbReference>
<organism evidence="3 4">
    <name type="scientific">Scleroderma citrinum Foug A</name>
    <dbReference type="NCBI Taxonomy" id="1036808"/>
    <lineage>
        <taxon>Eukaryota</taxon>
        <taxon>Fungi</taxon>
        <taxon>Dikarya</taxon>
        <taxon>Basidiomycota</taxon>
        <taxon>Agaricomycotina</taxon>
        <taxon>Agaricomycetes</taxon>
        <taxon>Agaricomycetidae</taxon>
        <taxon>Boletales</taxon>
        <taxon>Sclerodermatineae</taxon>
        <taxon>Sclerodermataceae</taxon>
        <taxon>Scleroderma</taxon>
    </lineage>
</organism>
<keyword evidence="4" id="KW-1185">Reference proteome</keyword>
<dbReference type="GO" id="GO:0009116">
    <property type="term" value="P:nucleoside metabolic process"/>
    <property type="evidence" value="ECO:0007669"/>
    <property type="project" value="InterPro"/>
</dbReference>
<dbReference type="InterPro" id="IPR011268">
    <property type="entry name" value="Purine_phosphorylase"/>
</dbReference>
<name>A0A0C2YWS0_9AGAM</name>
<reference evidence="3 4" key="1">
    <citation type="submission" date="2014-04" db="EMBL/GenBank/DDBJ databases">
        <authorList>
            <consortium name="DOE Joint Genome Institute"/>
            <person name="Kuo A."/>
            <person name="Kohler A."/>
            <person name="Nagy L.G."/>
            <person name="Floudas D."/>
            <person name="Copeland A."/>
            <person name="Barry K.W."/>
            <person name="Cichocki N."/>
            <person name="Veneault-Fourrey C."/>
            <person name="LaButti K."/>
            <person name="Lindquist E.A."/>
            <person name="Lipzen A."/>
            <person name="Lundell T."/>
            <person name="Morin E."/>
            <person name="Murat C."/>
            <person name="Sun H."/>
            <person name="Tunlid A."/>
            <person name="Henrissat B."/>
            <person name="Grigoriev I.V."/>
            <person name="Hibbett D.S."/>
            <person name="Martin F."/>
            <person name="Nordberg H.P."/>
            <person name="Cantor M.N."/>
            <person name="Hua S.X."/>
        </authorList>
    </citation>
    <scope>NUCLEOTIDE SEQUENCE [LARGE SCALE GENOMIC DNA]</scope>
    <source>
        <strain evidence="3 4">Foug A</strain>
    </source>
</reference>
<dbReference type="OrthoDB" id="10261782at2759"/>
<evidence type="ECO:0000256" key="1">
    <source>
        <dbReference type="ARBA" id="ARBA00022676"/>
    </source>
</evidence>
<sequence length="111" mass="11885">MSLPYAASLATISSLVSDPKLRKPCLGIICGSGLSTLVSSLKNAVEIPYSKLEGFSNSTVTGQKSFLAFGYMGKDNNYPVVAMLGRVRLAIYEPHTSPADVCQKVSSLRRL</sequence>
<dbReference type="PANTHER" id="PTHR11904">
    <property type="entry name" value="METHYLTHIOADENOSINE/PURINE NUCLEOSIDE PHOSPHORYLASE"/>
    <property type="match status" value="1"/>
</dbReference>
<evidence type="ECO:0000313" key="4">
    <source>
        <dbReference type="Proteomes" id="UP000053989"/>
    </source>
</evidence>
<evidence type="ECO:0000313" key="3">
    <source>
        <dbReference type="EMBL" id="KIM54063.1"/>
    </source>
</evidence>
<reference evidence="4" key="2">
    <citation type="submission" date="2015-01" db="EMBL/GenBank/DDBJ databases">
        <title>Evolutionary Origins and Diversification of the Mycorrhizal Mutualists.</title>
        <authorList>
            <consortium name="DOE Joint Genome Institute"/>
            <consortium name="Mycorrhizal Genomics Consortium"/>
            <person name="Kohler A."/>
            <person name="Kuo A."/>
            <person name="Nagy L.G."/>
            <person name="Floudas D."/>
            <person name="Copeland A."/>
            <person name="Barry K.W."/>
            <person name="Cichocki N."/>
            <person name="Veneault-Fourrey C."/>
            <person name="LaButti K."/>
            <person name="Lindquist E.A."/>
            <person name="Lipzen A."/>
            <person name="Lundell T."/>
            <person name="Morin E."/>
            <person name="Murat C."/>
            <person name="Riley R."/>
            <person name="Ohm R."/>
            <person name="Sun H."/>
            <person name="Tunlid A."/>
            <person name="Henrissat B."/>
            <person name="Grigoriev I.V."/>
            <person name="Hibbett D.S."/>
            <person name="Martin F."/>
        </authorList>
    </citation>
    <scope>NUCLEOTIDE SEQUENCE [LARGE SCALE GENOMIC DNA]</scope>
    <source>
        <strain evidence="4">Foug A</strain>
    </source>
</reference>
<dbReference type="Gene3D" id="3.40.50.1580">
    <property type="entry name" value="Nucleoside phosphorylase domain"/>
    <property type="match status" value="1"/>
</dbReference>
<dbReference type="InParanoid" id="A0A0C2YWS0"/>
<proteinExistence type="predicted"/>
<keyword evidence="1" id="KW-0328">Glycosyltransferase</keyword>
<dbReference type="PANTHER" id="PTHR11904:SF9">
    <property type="entry name" value="PURINE NUCLEOSIDE PHOSPHORYLASE-RELATED"/>
    <property type="match status" value="1"/>
</dbReference>
<evidence type="ECO:0000256" key="2">
    <source>
        <dbReference type="ARBA" id="ARBA00022679"/>
    </source>
</evidence>
<dbReference type="STRING" id="1036808.A0A0C2YWS0"/>
<dbReference type="SUPFAM" id="SSF53167">
    <property type="entry name" value="Purine and uridine phosphorylases"/>
    <property type="match status" value="1"/>
</dbReference>